<evidence type="ECO:0000313" key="1">
    <source>
        <dbReference type="EMBL" id="KRN32526.1"/>
    </source>
</evidence>
<dbReference type="PATRIC" id="fig|1123500.6.peg.887"/>
<sequence>MMDYTIDDVRHEVQALRHAIYQGDLFNSLRVDVGNLLAALRPGLPTPVAGLTDSDEAALRSLATNLQTQLAQETLTTVATNELLQLVTGLKTTEPTVRDDLAMATILDLLQQGILTAEQMQELARYLLRDEMILAHIDEQASDAVFLRSSSVYLLMMIIFTSRQNGGEPLPLELQETLIDTLAVYLVLETDTRGFVDDKGWAHAFFHVALLLDALAEDPSMTRADKIFLLTLLLERVIRLDQPLFAGEFKRLATYMVNLMQMSSFYSDYLLNIFKQWRQAMIKESRPTDTAGWNRFYNQITLLQNLMLKENLPEPIYDYLNEQRHYLS</sequence>
<dbReference type="RefSeq" id="WP_081634555.1">
    <property type="nucleotide sequence ID" value="NZ_ATUU01000002.1"/>
</dbReference>
<proteinExistence type="predicted"/>
<keyword evidence="1" id="KW-0687">Ribonucleoprotein</keyword>
<dbReference type="OrthoDB" id="7619731at2"/>
<dbReference type="Pfam" id="PF10978">
    <property type="entry name" value="DUF2785"/>
    <property type="match status" value="1"/>
</dbReference>
<dbReference type="InParanoid" id="A0A0R2FX01"/>
<protein>
    <submittedName>
        <fullName evidence="1">Ribosomal protein S2</fullName>
    </submittedName>
</protein>
<comment type="caution">
    <text evidence="1">The sequence shown here is derived from an EMBL/GenBank/DDBJ whole genome shotgun (WGS) entry which is preliminary data.</text>
</comment>
<dbReference type="AlphaFoldDB" id="A0A0R2FX01"/>
<organism evidence="1 2">
    <name type="scientific">Weissella halotolerans DSM 20190</name>
    <dbReference type="NCBI Taxonomy" id="1123500"/>
    <lineage>
        <taxon>Bacteria</taxon>
        <taxon>Bacillati</taxon>
        <taxon>Bacillota</taxon>
        <taxon>Bacilli</taxon>
        <taxon>Lactobacillales</taxon>
        <taxon>Lactobacillaceae</taxon>
        <taxon>Weissella</taxon>
    </lineage>
</organism>
<keyword evidence="1" id="KW-0689">Ribosomal protein</keyword>
<dbReference type="InterPro" id="IPR021247">
    <property type="entry name" value="DUF2785"/>
</dbReference>
<reference evidence="1 2" key="1">
    <citation type="journal article" date="2015" name="Genome Announc.">
        <title>Expanding the biotechnology potential of lactobacilli through comparative genomics of 213 strains and associated genera.</title>
        <authorList>
            <person name="Sun Z."/>
            <person name="Harris H.M."/>
            <person name="McCann A."/>
            <person name="Guo C."/>
            <person name="Argimon S."/>
            <person name="Zhang W."/>
            <person name="Yang X."/>
            <person name="Jeffery I.B."/>
            <person name="Cooney J.C."/>
            <person name="Kagawa T.F."/>
            <person name="Liu W."/>
            <person name="Song Y."/>
            <person name="Salvetti E."/>
            <person name="Wrobel A."/>
            <person name="Rasinkangas P."/>
            <person name="Parkhill J."/>
            <person name="Rea M.C."/>
            <person name="O'Sullivan O."/>
            <person name="Ritari J."/>
            <person name="Douillard F.P."/>
            <person name="Paul Ross R."/>
            <person name="Yang R."/>
            <person name="Briner A.E."/>
            <person name="Felis G.E."/>
            <person name="de Vos W.M."/>
            <person name="Barrangou R."/>
            <person name="Klaenhammer T.R."/>
            <person name="Caufield P.W."/>
            <person name="Cui Y."/>
            <person name="Zhang H."/>
            <person name="O'Toole P.W."/>
        </authorList>
    </citation>
    <scope>NUCLEOTIDE SEQUENCE [LARGE SCALE GENOMIC DNA]</scope>
    <source>
        <strain evidence="1 2">DSM 20190</strain>
    </source>
</reference>
<dbReference type="GO" id="GO:0005840">
    <property type="term" value="C:ribosome"/>
    <property type="evidence" value="ECO:0007669"/>
    <property type="project" value="UniProtKB-KW"/>
</dbReference>
<gene>
    <name evidence="1" type="ORF">IV68_GL000881</name>
</gene>
<dbReference type="EMBL" id="JQAX01000002">
    <property type="protein sequence ID" value="KRN32526.1"/>
    <property type="molecule type" value="Genomic_DNA"/>
</dbReference>
<dbReference type="STRING" id="1123500.GCA_000420365_00540"/>
<evidence type="ECO:0000313" key="2">
    <source>
        <dbReference type="Proteomes" id="UP000051296"/>
    </source>
</evidence>
<dbReference type="Proteomes" id="UP000051296">
    <property type="component" value="Unassembled WGS sequence"/>
</dbReference>
<accession>A0A0R2FX01</accession>
<dbReference type="eggNOG" id="ENOG50339C0">
    <property type="taxonomic scope" value="Bacteria"/>
</dbReference>
<keyword evidence="2" id="KW-1185">Reference proteome</keyword>
<name>A0A0R2FX01_9LACO</name>